<evidence type="ECO:0000256" key="2">
    <source>
        <dbReference type="ARBA" id="ARBA00012528"/>
    </source>
</evidence>
<dbReference type="InterPro" id="IPR012312">
    <property type="entry name" value="Hemerythrin-like"/>
</dbReference>
<dbReference type="NCBIfam" id="TIGR00254">
    <property type="entry name" value="GGDEF"/>
    <property type="match status" value="1"/>
</dbReference>
<dbReference type="SUPFAM" id="SSF47188">
    <property type="entry name" value="Hemerythrin-like"/>
    <property type="match status" value="1"/>
</dbReference>
<dbReference type="EC" id="2.7.7.65" evidence="2"/>
<keyword evidence="6" id="KW-0472">Membrane</keyword>
<keyword evidence="6" id="KW-0812">Transmembrane</keyword>
<proteinExistence type="inferred from homology"/>
<evidence type="ECO:0000256" key="5">
    <source>
        <dbReference type="ARBA" id="ARBA00034247"/>
    </source>
</evidence>
<comment type="similarity">
    <text evidence="1">Belongs to the hemerythrin family.</text>
</comment>
<keyword evidence="8" id="KW-0808">Transferase</keyword>
<gene>
    <name evidence="8" type="ORF">KPS_003192</name>
</gene>
<dbReference type="InterPro" id="IPR029787">
    <property type="entry name" value="Nucleotide_cyclase"/>
</dbReference>
<feature type="transmembrane region" description="Helical" evidence="6">
    <location>
        <begin position="88"/>
        <end position="113"/>
    </location>
</feature>
<dbReference type="PANTHER" id="PTHR45138">
    <property type="entry name" value="REGULATORY COMPONENTS OF SENSORY TRANSDUCTION SYSTEM"/>
    <property type="match status" value="1"/>
</dbReference>
<feature type="transmembrane region" description="Helical" evidence="6">
    <location>
        <begin position="272"/>
        <end position="291"/>
    </location>
</feature>
<reference evidence="8" key="1">
    <citation type="submission" date="2023-09" db="EMBL/GenBank/DDBJ databases">
        <authorList>
            <consortium name="CW5 consortium"/>
            <person name="Lu C.-W."/>
        </authorList>
    </citation>
    <scope>NUCLEOTIDE SEQUENCE</scope>
    <source>
        <strain evidence="8">KPS</strain>
    </source>
</reference>
<evidence type="ECO:0000256" key="1">
    <source>
        <dbReference type="ARBA" id="ARBA00010587"/>
    </source>
</evidence>
<dbReference type="NCBIfam" id="TIGR02481">
    <property type="entry name" value="hemeryth_dom"/>
    <property type="match status" value="1"/>
</dbReference>
<dbReference type="PROSITE" id="PS00550">
    <property type="entry name" value="HEMERYTHRINS"/>
    <property type="match status" value="1"/>
</dbReference>
<keyword evidence="9" id="KW-1185">Reference proteome</keyword>
<evidence type="ECO:0000256" key="4">
    <source>
        <dbReference type="ARBA" id="ARBA00023004"/>
    </source>
</evidence>
<dbReference type="SUPFAM" id="SSF55073">
    <property type="entry name" value="Nucleotide cyclase"/>
    <property type="match status" value="1"/>
</dbReference>
<evidence type="ECO:0000313" key="9">
    <source>
        <dbReference type="Proteomes" id="UP001180616"/>
    </source>
</evidence>
<dbReference type="Gene3D" id="1.20.120.50">
    <property type="entry name" value="Hemerythrin-like"/>
    <property type="match status" value="1"/>
</dbReference>
<keyword evidence="4" id="KW-0408">Iron</keyword>
<dbReference type="CDD" id="cd12107">
    <property type="entry name" value="Hemerythrin"/>
    <property type="match status" value="1"/>
</dbReference>
<sequence>MDRPPTGKTTALRPPADAAWLFTALAAYCAAAWLDANVFALNVHNLTPLRLGAGVAMVVCLRTGWQSMPLIAALSLSMTLLVQPAGHAAPPLSCALSAAVSDALAGGMAALLLQHAFTAPPASVPDLFRAVGRVCLPAAVAGGGVIALQQAAGGYMPWNQAGHLFATLVMAVCLGLLLVYPLYRACAAYRELTGRECRWVGGVLGGNLLFLLLSFNGYGGCIYFIMPLLVLLAYHARLHGLMLALVPSVMAVAYGATMGFGPFQMPTTGEAAFLLATFLCSTTMVTLGVALHNRQLLNADSSREMWEQKAQRDPLTGLFNRSRLDCALEAELRRAQRSEDVLSLLMVDVDNFKAYNDIHGHLAGDACLRAVAHALRTVVHRAPDLVARYGGEEFACVLPGTAETGAAQLADRIRRAVAELCITHPGNTPAAHVTVSVGVATVRGGHDTTPHQIIDMADRALYRAKASGRNRVDTASETLPLLSCQHGGLRVPGELLRLAWSSTYECGEARIDAQHRQLFEMVNRLLAAFLDNAPRPACLAIIHELLTALAEHFHDEEAVLRSRGYPDAEHHAELHATLLEAAGNLAARYEHAGLPLDAALRVIAHEVVARHMLDDDTKFHPYMQATSEQRAACPPGPRIR</sequence>
<dbReference type="Gene3D" id="3.30.70.270">
    <property type="match status" value="1"/>
</dbReference>
<organism evidence="8 9">
    <name type="scientific">Nitratidesulfovibrio liaohensis</name>
    <dbReference type="NCBI Taxonomy" id="2604158"/>
    <lineage>
        <taxon>Bacteria</taxon>
        <taxon>Pseudomonadati</taxon>
        <taxon>Thermodesulfobacteriota</taxon>
        <taxon>Desulfovibrionia</taxon>
        <taxon>Desulfovibrionales</taxon>
        <taxon>Desulfovibrionaceae</taxon>
        <taxon>Nitratidesulfovibrio</taxon>
    </lineage>
</organism>
<keyword evidence="3" id="KW-0479">Metal-binding</keyword>
<feature type="domain" description="GGDEF" evidence="7">
    <location>
        <begin position="340"/>
        <end position="477"/>
    </location>
</feature>
<dbReference type="InterPro" id="IPR050469">
    <property type="entry name" value="Diguanylate_Cyclase"/>
</dbReference>
<feature type="transmembrane region" description="Helical" evidence="6">
    <location>
        <begin position="238"/>
        <end position="260"/>
    </location>
</feature>
<keyword evidence="6" id="KW-1133">Transmembrane helix</keyword>
<evidence type="ECO:0000256" key="6">
    <source>
        <dbReference type="SAM" id="Phobius"/>
    </source>
</evidence>
<dbReference type="RefSeq" id="WP_309541132.1">
    <property type="nucleotide sequence ID" value="NZ_CP133659.1"/>
</dbReference>
<keyword evidence="8" id="KW-0548">Nucleotidyltransferase</keyword>
<evidence type="ECO:0000313" key="8">
    <source>
        <dbReference type="EMBL" id="WMW65092.1"/>
    </source>
</evidence>
<feature type="transmembrane region" description="Helical" evidence="6">
    <location>
        <begin position="20"/>
        <end position="41"/>
    </location>
</feature>
<comment type="catalytic activity">
    <reaction evidence="5">
        <text>2 GTP = 3',3'-c-di-GMP + 2 diphosphate</text>
        <dbReference type="Rhea" id="RHEA:24898"/>
        <dbReference type="ChEBI" id="CHEBI:33019"/>
        <dbReference type="ChEBI" id="CHEBI:37565"/>
        <dbReference type="ChEBI" id="CHEBI:58805"/>
        <dbReference type="EC" id="2.7.7.65"/>
    </reaction>
</comment>
<feature type="transmembrane region" description="Helical" evidence="6">
    <location>
        <begin position="134"/>
        <end position="152"/>
    </location>
</feature>
<dbReference type="Proteomes" id="UP001180616">
    <property type="component" value="Chromosome"/>
</dbReference>
<accession>A0ABY9R1L5</accession>
<dbReference type="SMART" id="SM00267">
    <property type="entry name" value="GGDEF"/>
    <property type="match status" value="1"/>
</dbReference>
<dbReference type="InterPro" id="IPR016131">
    <property type="entry name" value="Haemerythrin_Fe_BS"/>
</dbReference>
<dbReference type="Pfam" id="PF00990">
    <property type="entry name" value="GGDEF"/>
    <property type="match status" value="1"/>
</dbReference>
<name>A0ABY9R1L5_9BACT</name>
<dbReference type="GO" id="GO:0052621">
    <property type="term" value="F:diguanylate cyclase activity"/>
    <property type="evidence" value="ECO:0007669"/>
    <property type="project" value="UniProtKB-EC"/>
</dbReference>
<evidence type="ECO:0000259" key="7">
    <source>
        <dbReference type="PROSITE" id="PS50887"/>
    </source>
</evidence>
<feature type="transmembrane region" description="Helical" evidence="6">
    <location>
        <begin position="204"/>
        <end position="226"/>
    </location>
</feature>
<dbReference type="InterPro" id="IPR012827">
    <property type="entry name" value="Hemerythrin_metal-bd"/>
</dbReference>
<dbReference type="EMBL" id="CP133659">
    <property type="protein sequence ID" value="WMW65092.1"/>
    <property type="molecule type" value="Genomic_DNA"/>
</dbReference>
<feature type="transmembrane region" description="Helical" evidence="6">
    <location>
        <begin position="164"/>
        <end position="183"/>
    </location>
</feature>
<evidence type="ECO:0000256" key="3">
    <source>
        <dbReference type="ARBA" id="ARBA00022723"/>
    </source>
</evidence>
<dbReference type="InterPro" id="IPR035938">
    <property type="entry name" value="Hemerythrin-like_sf"/>
</dbReference>
<dbReference type="CDD" id="cd01949">
    <property type="entry name" value="GGDEF"/>
    <property type="match status" value="1"/>
</dbReference>
<dbReference type="Pfam" id="PF01814">
    <property type="entry name" value="Hemerythrin"/>
    <property type="match status" value="1"/>
</dbReference>
<protein>
    <recommendedName>
        <fullName evidence="2">diguanylate cyclase</fullName>
        <ecNumber evidence="2">2.7.7.65</ecNumber>
    </recommendedName>
</protein>
<dbReference type="InterPro" id="IPR043128">
    <property type="entry name" value="Rev_trsase/Diguanyl_cyclase"/>
</dbReference>
<dbReference type="PANTHER" id="PTHR45138:SF9">
    <property type="entry name" value="DIGUANYLATE CYCLASE DGCM-RELATED"/>
    <property type="match status" value="1"/>
</dbReference>
<feature type="transmembrane region" description="Helical" evidence="6">
    <location>
        <begin position="53"/>
        <end position="76"/>
    </location>
</feature>
<dbReference type="InterPro" id="IPR000160">
    <property type="entry name" value="GGDEF_dom"/>
</dbReference>
<dbReference type="PROSITE" id="PS50887">
    <property type="entry name" value="GGDEF"/>
    <property type="match status" value="1"/>
</dbReference>